<dbReference type="InterPro" id="IPR011851">
    <property type="entry name" value="Na/Pro_symporter"/>
</dbReference>
<evidence type="ECO:0000256" key="4">
    <source>
        <dbReference type="ARBA" id="ARBA00022475"/>
    </source>
</evidence>
<keyword evidence="16" id="KW-1185">Reference proteome</keyword>
<evidence type="ECO:0000256" key="1">
    <source>
        <dbReference type="ARBA" id="ARBA00004651"/>
    </source>
</evidence>
<dbReference type="Pfam" id="PF00474">
    <property type="entry name" value="SSF"/>
    <property type="match status" value="1"/>
</dbReference>
<keyword evidence="8 14" id="KW-0915">Sodium</keyword>
<feature type="transmembrane region" description="Helical" evidence="14">
    <location>
        <begin position="322"/>
        <end position="348"/>
    </location>
</feature>
<feature type="transmembrane region" description="Helical" evidence="14">
    <location>
        <begin position="12"/>
        <end position="30"/>
    </location>
</feature>
<dbReference type="InterPro" id="IPR001734">
    <property type="entry name" value="Na/solute_symporter"/>
</dbReference>
<evidence type="ECO:0000256" key="7">
    <source>
        <dbReference type="ARBA" id="ARBA00022989"/>
    </source>
</evidence>
<feature type="transmembrane region" description="Helical" evidence="14">
    <location>
        <begin position="439"/>
        <end position="457"/>
    </location>
</feature>
<protein>
    <recommendedName>
        <fullName evidence="14">Sodium/proline symporter</fullName>
    </recommendedName>
    <alternativeName>
        <fullName evidence="14">Proline permease</fullName>
    </alternativeName>
</protein>
<comment type="function">
    <text evidence="14">Catalyzes the sodium-dependent uptake of extracellular L-proline.</text>
</comment>
<evidence type="ECO:0000256" key="2">
    <source>
        <dbReference type="ARBA" id="ARBA00006434"/>
    </source>
</evidence>
<evidence type="ECO:0000256" key="11">
    <source>
        <dbReference type="ARBA" id="ARBA00023201"/>
    </source>
</evidence>
<evidence type="ECO:0000256" key="8">
    <source>
        <dbReference type="ARBA" id="ARBA00023053"/>
    </source>
</evidence>
<dbReference type="PROSITE" id="PS00457">
    <property type="entry name" value="NA_SOLUT_SYMP_2"/>
    <property type="match status" value="1"/>
</dbReference>
<evidence type="ECO:0000256" key="5">
    <source>
        <dbReference type="ARBA" id="ARBA00022692"/>
    </source>
</evidence>
<keyword evidence="6 14" id="KW-0769">Symport</keyword>
<dbReference type="PROSITE" id="PS50283">
    <property type="entry name" value="NA_SOLUT_SYMP_3"/>
    <property type="match status" value="1"/>
</dbReference>
<keyword evidence="9 14" id="KW-0406">Ion transport</keyword>
<evidence type="ECO:0000256" key="12">
    <source>
        <dbReference type="ARBA" id="ARBA00033708"/>
    </source>
</evidence>
<dbReference type="PANTHER" id="PTHR48086:SF3">
    <property type="entry name" value="SODIUM_PROLINE SYMPORTER"/>
    <property type="match status" value="1"/>
</dbReference>
<dbReference type="EMBL" id="BMRP01000010">
    <property type="protein sequence ID" value="GGU65015.1"/>
    <property type="molecule type" value="Genomic_DNA"/>
</dbReference>
<comment type="caution">
    <text evidence="15">The sequence shown here is derived from an EMBL/GenBank/DDBJ whole genome shotgun (WGS) entry which is preliminary data.</text>
</comment>
<proteinExistence type="inferred from homology"/>
<evidence type="ECO:0000256" key="6">
    <source>
        <dbReference type="ARBA" id="ARBA00022847"/>
    </source>
</evidence>
<evidence type="ECO:0000313" key="16">
    <source>
        <dbReference type="Proteomes" id="UP000654471"/>
    </source>
</evidence>
<keyword evidence="4 14" id="KW-1003">Cell membrane</keyword>
<evidence type="ECO:0000313" key="15">
    <source>
        <dbReference type="EMBL" id="GGU65015.1"/>
    </source>
</evidence>
<keyword evidence="3 14" id="KW-0813">Transport</keyword>
<dbReference type="RefSeq" id="WP_229852298.1">
    <property type="nucleotide sequence ID" value="NZ_BMRP01000010.1"/>
</dbReference>
<comment type="catalytic activity">
    <reaction evidence="12">
        <text>L-proline(in) + Na(+)(in) = L-proline(out) + Na(+)(out)</text>
        <dbReference type="Rhea" id="RHEA:28967"/>
        <dbReference type="ChEBI" id="CHEBI:29101"/>
        <dbReference type="ChEBI" id="CHEBI:60039"/>
    </reaction>
</comment>
<feature type="transmembrane region" description="Helical" evidence="14">
    <location>
        <begin position="244"/>
        <end position="266"/>
    </location>
</feature>
<dbReference type="NCBIfam" id="TIGR00813">
    <property type="entry name" value="sss"/>
    <property type="match status" value="1"/>
</dbReference>
<keyword evidence="11 14" id="KW-0739">Sodium transport</keyword>
<gene>
    <name evidence="15" type="ORF">GCM10010211_32650</name>
</gene>
<dbReference type="Gene3D" id="1.20.1730.10">
    <property type="entry name" value="Sodium/glucose cotransporter"/>
    <property type="match status" value="1"/>
</dbReference>
<dbReference type="Proteomes" id="UP000654471">
    <property type="component" value="Unassembled WGS sequence"/>
</dbReference>
<accession>A0ABQ2V4J3</accession>
<keyword evidence="14" id="KW-0029">Amino-acid transport</keyword>
<dbReference type="InterPro" id="IPR050277">
    <property type="entry name" value="Sodium:Solute_Symporter"/>
</dbReference>
<dbReference type="PANTHER" id="PTHR48086">
    <property type="entry name" value="SODIUM/PROLINE SYMPORTER-RELATED"/>
    <property type="match status" value="1"/>
</dbReference>
<comment type="similarity">
    <text evidence="2 13">Belongs to the sodium:solute symporter (SSF) (TC 2.A.21) family.</text>
</comment>
<feature type="transmembrane region" description="Helical" evidence="14">
    <location>
        <begin position="196"/>
        <end position="224"/>
    </location>
</feature>
<keyword evidence="5 14" id="KW-0812">Transmembrane</keyword>
<evidence type="ECO:0000256" key="13">
    <source>
        <dbReference type="RuleBase" id="RU362091"/>
    </source>
</evidence>
<organism evidence="15 16">
    <name type="scientific">Streptomyces albospinus</name>
    <dbReference type="NCBI Taxonomy" id="285515"/>
    <lineage>
        <taxon>Bacteria</taxon>
        <taxon>Bacillati</taxon>
        <taxon>Actinomycetota</taxon>
        <taxon>Actinomycetes</taxon>
        <taxon>Kitasatosporales</taxon>
        <taxon>Streptomycetaceae</taxon>
        <taxon>Streptomyces</taxon>
    </lineage>
</organism>
<feature type="transmembrane region" description="Helical" evidence="14">
    <location>
        <begin position="70"/>
        <end position="92"/>
    </location>
</feature>
<evidence type="ECO:0000256" key="10">
    <source>
        <dbReference type="ARBA" id="ARBA00023136"/>
    </source>
</evidence>
<dbReference type="InterPro" id="IPR038377">
    <property type="entry name" value="Na/Glc_symporter_sf"/>
</dbReference>
<dbReference type="NCBIfam" id="TIGR02121">
    <property type="entry name" value="Na_Pro_sym"/>
    <property type="match status" value="1"/>
</dbReference>
<feature type="transmembrane region" description="Helical" evidence="14">
    <location>
        <begin position="286"/>
        <end position="310"/>
    </location>
</feature>
<feature type="transmembrane region" description="Helical" evidence="14">
    <location>
        <begin position="469"/>
        <end position="489"/>
    </location>
</feature>
<feature type="transmembrane region" description="Helical" evidence="14">
    <location>
        <begin position="131"/>
        <end position="157"/>
    </location>
</feature>
<evidence type="ECO:0000256" key="9">
    <source>
        <dbReference type="ARBA" id="ARBA00023065"/>
    </source>
</evidence>
<dbReference type="CDD" id="cd11475">
    <property type="entry name" value="SLC5sbd_PutP"/>
    <property type="match status" value="1"/>
</dbReference>
<evidence type="ECO:0000256" key="14">
    <source>
        <dbReference type="RuleBase" id="RU366012"/>
    </source>
</evidence>
<reference evidence="16" key="1">
    <citation type="journal article" date="2019" name="Int. J. Syst. Evol. Microbiol.">
        <title>The Global Catalogue of Microorganisms (GCM) 10K type strain sequencing project: providing services to taxonomists for standard genome sequencing and annotation.</title>
        <authorList>
            <consortium name="The Broad Institute Genomics Platform"/>
            <consortium name="The Broad Institute Genome Sequencing Center for Infectious Disease"/>
            <person name="Wu L."/>
            <person name="Ma J."/>
        </authorList>
    </citation>
    <scope>NUCLEOTIDE SEQUENCE [LARGE SCALE GENOMIC DNA]</scope>
    <source>
        <strain evidence="16">JCM 3399</strain>
    </source>
</reference>
<name>A0ABQ2V4J3_9ACTN</name>
<evidence type="ECO:0000256" key="3">
    <source>
        <dbReference type="ARBA" id="ARBA00022448"/>
    </source>
</evidence>
<sequence>MKLELTQMVPVMLVFGTFFLVMIVFGIAVYEETQTFTDFALGGRRLSAFIAALSAEASDMSGWLFIGLPGAVYAAGIGATWIAVGLAIGTYLNWRLVAPRLRVYTQLANNSVTLSAYLGERFEDDSRVLRTVSAAVTVVFFTVYVASGFIAGGLLVGQLFGTGFAFGLTVFAVVMVTYSVLGGFRAVSTSHSVQGTLMVLAAVALPLIGIWQLGGFGPLFHALAAKTPSLLDMGAQASYAHGQWGAGQPLGAIAVISMLAWGLGYFGQPHILARFMGISSTNDIPLARRIGVGWVIVALTGASLTGLIGIAQVQPALKEPELVSIALSVQLSNPWVTGVLLVAVLAAIKSTADSQLLVSATSLSEGFFHAFRKRRASDTALVWVARGTVVVVALVAYVIALSSRSAVQDIVAYAWAGFGSSFGPVLLLSLYWPRMTKAGAMAGIVAGALTVALWKFIDPLLGPFRTGLYEMVPGVIAATASALLFGAFVGRPPLRTWGSPNRKAVRQGMGAFATAHRLPRASGVHRKR</sequence>
<feature type="transmembrane region" description="Helical" evidence="14">
    <location>
        <begin position="380"/>
        <end position="400"/>
    </location>
</feature>
<keyword evidence="10 14" id="KW-0472">Membrane</keyword>
<feature type="transmembrane region" description="Helical" evidence="14">
    <location>
        <begin position="412"/>
        <end position="432"/>
    </location>
</feature>
<comment type="subcellular location">
    <subcellularLocation>
        <location evidence="1 14">Cell membrane</location>
        <topology evidence="1 14">Multi-pass membrane protein</topology>
    </subcellularLocation>
</comment>
<dbReference type="InterPro" id="IPR018212">
    <property type="entry name" value="Na/solute_symporter_CS"/>
</dbReference>
<keyword evidence="7 14" id="KW-1133">Transmembrane helix</keyword>
<feature type="transmembrane region" description="Helical" evidence="14">
    <location>
        <begin position="163"/>
        <end position="184"/>
    </location>
</feature>